<proteinExistence type="predicted"/>
<sequence>EFIAFELKILRKQPLYLCDVMIRDFTVDPVKICSSLELGEFKNQFN</sequence>
<keyword evidence="2" id="KW-1185">Reference proteome</keyword>
<feature type="non-terminal residue" evidence="1">
    <location>
        <position position="1"/>
    </location>
</feature>
<evidence type="ECO:0000313" key="1">
    <source>
        <dbReference type="EMBL" id="KAG5583395.1"/>
    </source>
</evidence>
<protein>
    <submittedName>
        <fullName evidence="1">Uncharacterized protein</fullName>
    </submittedName>
</protein>
<organism evidence="1 2">
    <name type="scientific">Solanum commersonii</name>
    <name type="common">Commerson's wild potato</name>
    <name type="synonym">Commerson's nightshade</name>
    <dbReference type="NCBI Taxonomy" id="4109"/>
    <lineage>
        <taxon>Eukaryota</taxon>
        <taxon>Viridiplantae</taxon>
        <taxon>Streptophyta</taxon>
        <taxon>Embryophyta</taxon>
        <taxon>Tracheophyta</taxon>
        <taxon>Spermatophyta</taxon>
        <taxon>Magnoliopsida</taxon>
        <taxon>eudicotyledons</taxon>
        <taxon>Gunneridae</taxon>
        <taxon>Pentapetalae</taxon>
        <taxon>asterids</taxon>
        <taxon>lamiids</taxon>
        <taxon>Solanales</taxon>
        <taxon>Solanaceae</taxon>
        <taxon>Solanoideae</taxon>
        <taxon>Solaneae</taxon>
        <taxon>Solanum</taxon>
    </lineage>
</organism>
<evidence type="ECO:0000313" key="2">
    <source>
        <dbReference type="Proteomes" id="UP000824120"/>
    </source>
</evidence>
<gene>
    <name evidence="1" type="ORF">H5410_054022</name>
</gene>
<dbReference type="Proteomes" id="UP000824120">
    <property type="component" value="Chromosome 10"/>
</dbReference>
<comment type="caution">
    <text evidence="1">The sequence shown here is derived from an EMBL/GenBank/DDBJ whole genome shotgun (WGS) entry which is preliminary data.</text>
</comment>
<reference evidence="1 2" key="1">
    <citation type="submission" date="2020-09" db="EMBL/GenBank/DDBJ databases">
        <title>De no assembly of potato wild relative species, Solanum commersonii.</title>
        <authorList>
            <person name="Cho K."/>
        </authorList>
    </citation>
    <scope>NUCLEOTIDE SEQUENCE [LARGE SCALE GENOMIC DNA]</scope>
    <source>
        <strain evidence="1">LZ3.2</strain>
        <tissue evidence="1">Leaf</tissue>
    </source>
</reference>
<dbReference type="EMBL" id="JACXVP010000010">
    <property type="protein sequence ID" value="KAG5583395.1"/>
    <property type="molecule type" value="Genomic_DNA"/>
</dbReference>
<dbReference type="AlphaFoldDB" id="A0A9J5X5G3"/>
<name>A0A9J5X5G3_SOLCO</name>
<accession>A0A9J5X5G3</accession>